<dbReference type="Pfam" id="PF07555">
    <property type="entry name" value="NAGidase"/>
    <property type="match status" value="2"/>
</dbReference>
<protein>
    <recommendedName>
        <fullName evidence="3">GH84 domain-containing protein</fullName>
    </recommendedName>
</protein>
<evidence type="ECO:0000313" key="5">
    <source>
        <dbReference type="Proteomes" id="UP000007875"/>
    </source>
</evidence>
<reference evidence="5" key="1">
    <citation type="submission" date="2003-08" db="EMBL/GenBank/DDBJ databases">
        <authorList>
            <person name="Birren B."/>
            <person name="Nusbaum C."/>
            <person name="Abebe A."/>
            <person name="Abouelleil A."/>
            <person name="Adekoya E."/>
            <person name="Ait-zahra M."/>
            <person name="Allen N."/>
            <person name="Allen T."/>
            <person name="An P."/>
            <person name="Anderson M."/>
            <person name="Anderson S."/>
            <person name="Arachchi H."/>
            <person name="Armbruster J."/>
            <person name="Bachantsang P."/>
            <person name="Baldwin J."/>
            <person name="Barry A."/>
            <person name="Bayul T."/>
            <person name="Blitshsteyn B."/>
            <person name="Bloom T."/>
            <person name="Blye J."/>
            <person name="Boguslavskiy L."/>
            <person name="Borowsky M."/>
            <person name="Boukhgalter B."/>
            <person name="Brunache A."/>
            <person name="Butler J."/>
            <person name="Calixte N."/>
            <person name="Calvo S."/>
            <person name="Camarata J."/>
            <person name="Campo K."/>
            <person name="Chang J."/>
            <person name="Cheshatsang Y."/>
            <person name="Citroen M."/>
            <person name="Collymore A."/>
            <person name="Considine T."/>
            <person name="Cook A."/>
            <person name="Cooke P."/>
            <person name="Corum B."/>
            <person name="Cuomo C."/>
            <person name="David R."/>
            <person name="Dawoe T."/>
            <person name="Degray S."/>
            <person name="Dodge S."/>
            <person name="Dooley K."/>
            <person name="Dorje P."/>
            <person name="Dorjee K."/>
            <person name="Dorris L."/>
            <person name="Duffey N."/>
            <person name="Dupes A."/>
            <person name="Elkins T."/>
            <person name="Engels R."/>
            <person name="Erickson J."/>
            <person name="Farina A."/>
            <person name="Faro S."/>
            <person name="Ferreira P."/>
            <person name="Fischer H."/>
            <person name="Fitzgerald M."/>
            <person name="Foley K."/>
            <person name="Gage D."/>
            <person name="Galagan J."/>
            <person name="Gearin G."/>
            <person name="Gnerre S."/>
            <person name="Gnirke A."/>
            <person name="Goyette A."/>
            <person name="Graham J."/>
            <person name="Grandbois E."/>
            <person name="Gyaltsen K."/>
            <person name="Hafez N."/>
            <person name="Hagopian D."/>
            <person name="Hagos B."/>
            <person name="Hall J."/>
            <person name="Hatcher B."/>
            <person name="Heller A."/>
            <person name="Higgins H."/>
            <person name="Honan T."/>
            <person name="Horn A."/>
            <person name="Houde N."/>
            <person name="Hughes L."/>
            <person name="Hulme W."/>
            <person name="Husby E."/>
            <person name="Iliev I."/>
            <person name="Jaffe D."/>
            <person name="Jones C."/>
            <person name="Kamal M."/>
            <person name="Kamat A."/>
            <person name="Kamvysselis M."/>
            <person name="Karlsson E."/>
            <person name="Kells C."/>
            <person name="Kieu A."/>
            <person name="Kisner P."/>
            <person name="Kodira C."/>
            <person name="Kulbokas E."/>
            <person name="Labutti K."/>
            <person name="Lama D."/>
            <person name="Landers T."/>
            <person name="Leger J."/>
            <person name="Levine S."/>
            <person name="Lewis D."/>
            <person name="Lewis T."/>
            <person name="Lindblad-toh K."/>
            <person name="Liu X."/>
            <person name="Lokyitsang T."/>
            <person name="Lokyitsang Y."/>
            <person name="Lucien O."/>
            <person name="Lui A."/>
            <person name="Ma L.J."/>
            <person name="Mabbitt R."/>
            <person name="Macdonald J."/>
            <person name="Maclean C."/>
            <person name="Major J."/>
            <person name="Manning J."/>
            <person name="Marabella R."/>
            <person name="Maru K."/>
            <person name="Matthews C."/>
            <person name="Mauceli E."/>
            <person name="Mccarthy M."/>
            <person name="Mcdonough S."/>
            <person name="Mcghee T."/>
            <person name="Meldrim J."/>
            <person name="Meneus L."/>
            <person name="Mesirov J."/>
            <person name="Mihalev A."/>
            <person name="Mihova T."/>
            <person name="Mikkelsen T."/>
            <person name="Mlenga V."/>
            <person name="Moru K."/>
            <person name="Mozes J."/>
            <person name="Mulrain L."/>
            <person name="Munson G."/>
            <person name="Naylor J."/>
            <person name="Newes C."/>
            <person name="Nguyen C."/>
            <person name="Nguyen N."/>
            <person name="Nguyen T."/>
            <person name="Nicol R."/>
            <person name="Nielsen C."/>
            <person name="Nizzari M."/>
            <person name="Norbu C."/>
            <person name="Norbu N."/>
            <person name="O'donnell P."/>
            <person name="Okoawo O."/>
            <person name="O'leary S."/>
            <person name="Omotosho B."/>
            <person name="O'neill K."/>
            <person name="Osman S."/>
            <person name="Parker S."/>
            <person name="Perrin D."/>
            <person name="Phunkhang P."/>
            <person name="Piqani B."/>
            <person name="Purcell S."/>
            <person name="Rachupka T."/>
            <person name="Ramasamy U."/>
            <person name="Rameau R."/>
            <person name="Ray V."/>
            <person name="Raymond C."/>
            <person name="Retta R."/>
            <person name="Richardson S."/>
            <person name="Rise C."/>
            <person name="Rodriguez J."/>
            <person name="Rogers J."/>
            <person name="Rogov P."/>
            <person name="Rutman M."/>
            <person name="Schupbach R."/>
            <person name="Seaman C."/>
            <person name="Settipalli S."/>
            <person name="Sharpe T."/>
            <person name="Sheridan J."/>
            <person name="Sherpa N."/>
            <person name="Shi J."/>
            <person name="Smirnov S."/>
            <person name="Smith C."/>
            <person name="Sougnez C."/>
            <person name="Spencer B."/>
            <person name="Stalker J."/>
            <person name="Stange-thomann N."/>
            <person name="Stavropoulos S."/>
            <person name="Stetson K."/>
            <person name="Stone C."/>
            <person name="Stone S."/>
            <person name="Stubbs M."/>
            <person name="Talamas J."/>
            <person name="Tchuinga P."/>
            <person name="Tenzing P."/>
            <person name="Tesfaye S."/>
            <person name="Theodore J."/>
            <person name="Thoulutsang Y."/>
            <person name="Topham K."/>
            <person name="Towey S."/>
            <person name="Tsamla T."/>
            <person name="Tsomo N."/>
            <person name="Vallee D."/>
            <person name="Vassiliev H."/>
            <person name="Venkataraman V."/>
            <person name="Vinson J."/>
            <person name="Vo A."/>
            <person name="Wade C."/>
            <person name="Wang S."/>
            <person name="Wangchuk T."/>
            <person name="Wangdi T."/>
            <person name="Whittaker C."/>
            <person name="Wilkinson J."/>
            <person name="Wu Y."/>
            <person name="Wyman D."/>
            <person name="Yadav S."/>
            <person name="Yang S."/>
            <person name="Yang X."/>
            <person name="Yeager S."/>
            <person name="Yee E."/>
            <person name="Young G."/>
            <person name="Zainoun J."/>
            <person name="Zembeck L."/>
            <person name="Zimmer A."/>
            <person name="Zody M."/>
            <person name="Lander E."/>
        </authorList>
    </citation>
    <scope>NUCLEOTIDE SEQUENCE [LARGE SCALE GENOMIC DNA]</scope>
</reference>
<dbReference type="InterPro" id="IPR011496">
    <property type="entry name" value="O-GlcNAcase_cat"/>
</dbReference>
<dbReference type="PROSITE" id="PS52009">
    <property type="entry name" value="GH84"/>
    <property type="match status" value="1"/>
</dbReference>
<dbReference type="Proteomes" id="UP000007875">
    <property type="component" value="Unassembled WGS sequence"/>
</dbReference>
<dbReference type="InterPro" id="IPR017853">
    <property type="entry name" value="GH"/>
</dbReference>
<evidence type="ECO:0000256" key="1">
    <source>
        <dbReference type="ARBA" id="ARBA00022801"/>
    </source>
</evidence>
<evidence type="ECO:0000313" key="4">
    <source>
        <dbReference type="Ensembl" id="ENSCSAVP00000011887.1"/>
    </source>
</evidence>
<reference evidence="4" key="2">
    <citation type="submission" date="2025-08" db="UniProtKB">
        <authorList>
            <consortium name="Ensembl"/>
        </authorList>
    </citation>
    <scope>IDENTIFICATION</scope>
</reference>
<dbReference type="GO" id="GO:0016231">
    <property type="term" value="F:beta-N-acetylglucosaminidase activity"/>
    <property type="evidence" value="ECO:0007669"/>
    <property type="project" value="TreeGrafter"/>
</dbReference>
<dbReference type="GeneTree" id="ENSGT00390000007726"/>
<evidence type="ECO:0000259" key="3">
    <source>
        <dbReference type="PROSITE" id="PS52009"/>
    </source>
</evidence>
<sequence>RMSVMGLNTYLYAPKDDYKHRLFWREKYSDDESALLRTLIEEAEAHNVLFVYAISPGLDISFASEAEVTLLKNKLLQVQGLGCKAFALLFDDIDPVLCASDSEKFQSSANAQASITNIIYDVLDNPRFLFCPTEYCSNMAIPDVGCSPYLKTIGEKLNPNISIMWTGNMTIASSGLNRKTKVSNYLITRSYSGGPKVVSHVISLESIKILNKILKRKVVIWDNIHANDYDPKRVFLGPFKGRSTHLIPHLGGVMTNPNCEFEANYIAMHSLATWWKSRQPCT</sequence>
<proteinExistence type="predicted"/>
<name>H2Z2S5_CIOSA</name>
<evidence type="ECO:0000256" key="2">
    <source>
        <dbReference type="ARBA" id="ARBA00023295"/>
    </source>
</evidence>
<dbReference type="HOGENOM" id="CLU_001501_0_0_1"/>
<feature type="domain" description="GH84" evidence="3">
    <location>
        <begin position="1"/>
        <end position="279"/>
    </location>
</feature>
<reference evidence="4" key="3">
    <citation type="submission" date="2025-09" db="UniProtKB">
        <authorList>
            <consortium name="Ensembl"/>
        </authorList>
    </citation>
    <scope>IDENTIFICATION</scope>
</reference>
<dbReference type="GO" id="GO:0009100">
    <property type="term" value="P:glycoprotein metabolic process"/>
    <property type="evidence" value="ECO:0007669"/>
    <property type="project" value="TreeGrafter"/>
</dbReference>
<keyword evidence="5" id="KW-1185">Reference proteome</keyword>
<dbReference type="SUPFAM" id="SSF51445">
    <property type="entry name" value="(Trans)glycosidases"/>
    <property type="match status" value="1"/>
</dbReference>
<keyword evidence="1" id="KW-0378">Hydrolase</keyword>
<keyword evidence="2" id="KW-0326">Glycosidase</keyword>
<dbReference type="InterPro" id="IPR051822">
    <property type="entry name" value="Glycosyl_Hydrolase_84"/>
</dbReference>
<accession>H2Z2S5</accession>
<dbReference type="AlphaFoldDB" id="H2Z2S5"/>
<dbReference type="Gene3D" id="3.20.20.80">
    <property type="entry name" value="Glycosidases"/>
    <property type="match status" value="2"/>
</dbReference>
<dbReference type="PANTHER" id="PTHR13170">
    <property type="entry name" value="O-GLCNACASE"/>
    <property type="match status" value="1"/>
</dbReference>
<dbReference type="Ensembl" id="ENSCSAVT00000012025.1">
    <property type="protein sequence ID" value="ENSCSAVP00000011887.1"/>
    <property type="gene ID" value="ENSCSAVG00000006979.1"/>
</dbReference>
<dbReference type="PANTHER" id="PTHR13170:SF16">
    <property type="entry name" value="PROTEIN O-GLCNACASE"/>
    <property type="match status" value="1"/>
</dbReference>
<organism evidence="4 5">
    <name type="scientific">Ciona savignyi</name>
    <name type="common">Pacific transparent sea squirt</name>
    <dbReference type="NCBI Taxonomy" id="51511"/>
    <lineage>
        <taxon>Eukaryota</taxon>
        <taxon>Metazoa</taxon>
        <taxon>Chordata</taxon>
        <taxon>Tunicata</taxon>
        <taxon>Ascidiacea</taxon>
        <taxon>Phlebobranchia</taxon>
        <taxon>Cionidae</taxon>
        <taxon>Ciona</taxon>
    </lineage>
</organism>